<evidence type="ECO:0000313" key="2">
    <source>
        <dbReference type="EMBL" id="QKX56371.1"/>
    </source>
</evidence>
<dbReference type="RefSeq" id="XP_035342549.1">
    <property type="nucleotide sequence ID" value="XM_035486656.1"/>
</dbReference>
<feature type="region of interest" description="Disordered" evidence="1">
    <location>
        <begin position="368"/>
        <end position="488"/>
    </location>
</feature>
<name>A0A7H8QSB8_TALRU</name>
<dbReference type="Proteomes" id="UP000509510">
    <property type="component" value="Chromosome II"/>
</dbReference>
<feature type="compositionally biased region" description="Polar residues" evidence="1">
    <location>
        <begin position="92"/>
        <end position="103"/>
    </location>
</feature>
<gene>
    <name evidence="2" type="ORF">TRUGW13939_03472</name>
</gene>
<evidence type="ECO:0000313" key="3">
    <source>
        <dbReference type="Proteomes" id="UP000509510"/>
    </source>
</evidence>
<dbReference type="GeneID" id="55990977"/>
<protein>
    <submittedName>
        <fullName evidence="2">Uncharacterized protein</fullName>
    </submittedName>
</protein>
<dbReference type="KEGG" id="trg:TRUGW13939_03472"/>
<feature type="compositionally biased region" description="Polar residues" evidence="1">
    <location>
        <begin position="111"/>
        <end position="150"/>
    </location>
</feature>
<dbReference type="OrthoDB" id="5377012at2759"/>
<feature type="region of interest" description="Disordered" evidence="1">
    <location>
        <begin position="47"/>
        <end position="158"/>
    </location>
</feature>
<accession>A0A7H8QSB8</accession>
<proteinExistence type="predicted"/>
<organism evidence="2 3">
    <name type="scientific">Talaromyces rugulosus</name>
    <name type="common">Penicillium rugulosum</name>
    <dbReference type="NCBI Taxonomy" id="121627"/>
    <lineage>
        <taxon>Eukaryota</taxon>
        <taxon>Fungi</taxon>
        <taxon>Dikarya</taxon>
        <taxon>Ascomycota</taxon>
        <taxon>Pezizomycotina</taxon>
        <taxon>Eurotiomycetes</taxon>
        <taxon>Eurotiomycetidae</taxon>
        <taxon>Eurotiales</taxon>
        <taxon>Trichocomaceae</taxon>
        <taxon>Talaromyces</taxon>
        <taxon>Talaromyces sect. Islandici</taxon>
    </lineage>
</organism>
<feature type="region of interest" description="Disordered" evidence="1">
    <location>
        <begin position="229"/>
        <end position="253"/>
    </location>
</feature>
<evidence type="ECO:0000256" key="1">
    <source>
        <dbReference type="SAM" id="MobiDB-lite"/>
    </source>
</evidence>
<feature type="compositionally biased region" description="Low complexity" evidence="1">
    <location>
        <begin position="388"/>
        <end position="427"/>
    </location>
</feature>
<dbReference type="EMBL" id="CP055899">
    <property type="protein sequence ID" value="QKX56371.1"/>
    <property type="molecule type" value="Genomic_DNA"/>
</dbReference>
<dbReference type="AlphaFoldDB" id="A0A7H8QSB8"/>
<keyword evidence="3" id="KW-1185">Reference proteome</keyword>
<sequence>MAMAETSNPSGEYLNASLNAAVKLTCTWKDRHSRRKPFASWMKRLANLKHSSSDSPSSRTSGKRGNKGKGQNGLKNNPYPLSGTPARPGSPHSYNDTISYTGSGMQGPEQGLSQQSLRASVSEHNILGNSAKSTAPTLSTNGDTTRSETGYSKAGTMATGHGGVTGGGEGSTFSSPAPSVRSLTTTLTTVQSTAPSTQIYGAYNNQAHNGSSVPHVNSSQNNNVNQQVHFSHQFPPSPASAVPPHLAPNGLPTTYSSATANSLLTDNASILTLASSSKRRRRNSLDTNASVRALAPSSVFGGSRESLPLSVLSANVGEASNASVSNVPGVLGRQSLGGLANAERISVYSASGTTPLIAGGDRGSLIASKQGDNGSIRSGIHGHTRNDSTTGSTTGITPPTSVPPTTTTSSSNNTTTTTTPAGSTNAAMPGRISRRSSTWGEISGEGEEDASEHQGPADGDDKILFSKEISSLEGKENEKGPETLAGFV</sequence>
<reference evidence="3" key="1">
    <citation type="submission" date="2020-06" db="EMBL/GenBank/DDBJ databases">
        <title>A chromosome-scale genome assembly of Talaromyces rugulosus W13939.</title>
        <authorList>
            <person name="Wang B."/>
            <person name="Guo L."/>
            <person name="Ye K."/>
            <person name="Wang L."/>
        </authorList>
    </citation>
    <scope>NUCLEOTIDE SEQUENCE [LARGE SCALE GENOMIC DNA]</scope>
    <source>
        <strain evidence="3">W13939</strain>
    </source>
</reference>